<sequence length="166" mass="18657">MESKTTLVSTLESTFSELDKAIKRFDESTFNQRPAKGGWTPAQVAQHLALAGTGIDDVLLGETRATEGAPDRQVASIKDVFLNFDLKMTSPDFIEPADEVYDQNALLTQLKNVGDTLVKLVNDIDLSPTCLAFEVPVWGYMTRLEIIHFVIYHTQRHTRQLQQITF</sequence>
<feature type="domain" description="DinB-like" evidence="1">
    <location>
        <begin position="11"/>
        <end position="161"/>
    </location>
</feature>
<dbReference type="EMBL" id="SAYW01000002">
    <property type="protein sequence ID" value="RWU08090.1"/>
    <property type="molecule type" value="Genomic_DNA"/>
</dbReference>
<dbReference type="InterPro" id="IPR024775">
    <property type="entry name" value="DinB-like"/>
</dbReference>
<dbReference type="Proteomes" id="UP000284120">
    <property type="component" value="Unassembled WGS sequence"/>
</dbReference>
<proteinExistence type="predicted"/>
<keyword evidence="3" id="KW-1185">Reference proteome</keyword>
<organism evidence="2 3">
    <name type="scientific">Pedobacter chitinilyticus</name>
    <dbReference type="NCBI Taxonomy" id="2233776"/>
    <lineage>
        <taxon>Bacteria</taxon>
        <taxon>Pseudomonadati</taxon>
        <taxon>Bacteroidota</taxon>
        <taxon>Sphingobacteriia</taxon>
        <taxon>Sphingobacteriales</taxon>
        <taxon>Sphingobacteriaceae</taxon>
        <taxon>Pedobacter</taxon>
    </lineage>
</organism>
<dbReference type="OrthoDB" id="679284at2"/>
<evidence type="ECO:0000259" key="1">
    <source>
        <dbReference type="Pfam" id="PF12867"/>
    </source>
</evidence>
<comment type="caution">
    <text evidence="2">The sequence shown here is derived from an EMBL/GenBank/DDBJ whole genome shotgun (WGS) entry which is preliminary data.</text>
</comment>
<dbReference type="RefSeq" id="WP_113646613.1">
    <property type="nucleotide sequence ID" value="NZ_QMHN01000002.1"/>
</dbReference>
<protein>
    <submittedName>
        <fullName evidence="2">DinB family protein</fullName>
    </submittedName>
</protein>
<accession>A0A443YVS0</accession>
<dbReference type="SUPFAM" id="SSF109854">
    <property type="entry name" value="DinB/YfiT-like putative metalloenzymes"/>
    <property type="match status" value="1"/>
</dbReference>
<dbReference type="Pfam" id="PF12867">
    <property type="entry name" value="DinB_2"/>
    <property type="match status" value="1"/>
</dbReference>
<evidence type="ECO:0000313" key="2">
    <source>
        <dbReference type="EMBL" id="RWU08090.1"/>
    </source>
</evidence>
<evidence type="ECO:0000313" key="3">
    <source>
        <dbReference type="Proteomes" id="UP000284120"/>
    </source>
</evidence>
<dbReference type="AlphaFoldDB" id="A0A443YVS0"/>
<name>A0A443YVS0_9SPHI</name>
<dbReference type="Gene3D" id="1.20.120.450">
    <property type="entry name" value="dinb family like domain"/>
    <property type="match status" value="1"/>
</dbReference>
<dbReference type="InterPro" id="IPR034660">
    <property type="entry name" value="DinB/YfiT-like"/>
</dbReference>
<gene>
    <name evidence="2" type="ORF">DPV69_06815</name>
</gene>
<reference evidence="2 3" key="1">
    <citation type="submission" date="2018-06" db="EMBL/GenBank/DDBJ databases">
        <title>Pedobacter endophyticus sp. nov., an endophytic bacterium isolated from a leaf of Triticum aestivum.</title>
        <authorList>
            <person name="Zhang L."/>
        </authorList>
    </citation>
    <scope>NUCLEOTIDE SEQUENCE [LARGE SCALE GENOMIC DNA]</scope>
    <source>
        <strain evidence="2 3">CM134L-2</strain>
    </source>
</reference>